<feature type="domain" description="C-type lectin" evidence="2">
    <location>
        <begin position="236"/>
        <end position="300"/>
    </location>
</feature>
<proteinExistence type="predicted"/>
<dbReference type="Gene3D" id="3.10.100.10">
    <property type="entry name" value="Mannose-Binding Protein A, subunit A"/>
    <property type="match status" value="3"/>
</dbReference>
<dbReference type="Pfam" id="PF00059">
    <property type="entry name" value="Lectin_C"/>
    <property type="match status" value="2"/>
</dbReference>
<accession>A0AAN9GW60</accession>
<dbReference type="PANTHER" id="PTHR45784">
    <property type="entry name" value="C-TYPE LECTIN DOMAIN FAMILY 20 MEMBER A-RELATED"/>
    <property type="match status" value="1"/>
</dbReference>
<dbReference type="AlphaFoldDB" id="A0AAN9GW60"/>
<sequence length="300" mass="34777">MVLLSVLLLLWGVPLLTATGRLRQLFLIDTQMPMNVAQNVCRKDYTDLVTIYDEEENNELVHILNNSVKSVSVSGWIGANSCKWSNGDPATFTNYSRTFTEEKCCGAINTGGRWECVNCNSTKMYFMCYDQDGKQSYNYSLIHENRSWFEAQIYCREKHTDLVSIRDETENKRVKEAVNGSNSFWIGLQYNYSLDWLDGGHSAYTQNSSSQACFTFLSRENNKLGGFWFKCNAGIYYALCYKSFIHVSEKNMSWDEARDYCNRNFSGLLRIESENDQKETERELKRRNISWPVWVGLKES</sequence>
<evidence type="ECO:0000256" key="1">
    <source>
        <dbReference type="SAM" id="SignalP"/>
    </source>
</evidence>
<feature type="domain" description="C-type lectin" evidence="2">
    <location>
        <begin position="134"/>
        <end position="228"/>
    </location>
</feature>
<evidence type="ECO:0000313" key="4">
    <source>
        <dbReference type="Proteomes" id="UP001364617"/>
    </source>
</evidence>
<dbReference type="InterPro" id="IPR016187">
    <property type="entry name" value="CTDL_fold"/>
</dbReference>
<protein>
    <recommendedName>
        <fullName evidence="2">C-type lectin domain-containing protein</fullName>
    </recommendedName>
</protein>
<reference evidence="3 4" key="1">
    <citation type="submission" date="2024-02" db="EMBL/GenBank/DDBJ databases">
        <title>Chromosome-level genome assembly of the Eurasian Minnow (Phoxinus phoxinus).</title>
        <authorList>
            <person name="Oriowo T.O."/>
            <person name="Martin S."/>
            <person name="Stange M."/>
            <person name="Chrysostomakis Y."/>
            <person name="Brown T."/>
            <person name="Winkler S."/>
            <person name="Kukowka S."/>
            <person name="Myers E.W."/>
            <person name="Bohne A."/>
        </authorList>
    </citation>
    <scope>NUCLEOTIDE SEQUENCE [LARGE SCALE GENOMIC DNA]</scope>
    <source>
        <strain evidence="3">ZFMK-TIS-60720</strain>
        <tissue evidence="3">Whole Organism</tissue>
    </source>
</reference>
<feature type="domain" description="C-type lectin" evidence="2">
    <location>
        <begin position="37"/>
        <end position="125"/>
    </location>
</feature>
<evidence type="ECO:0000259" key="2">
    <source>
        <dbReference type="PROSITE" id="PS50041"/>
    </source>
</evidence>
<evidence type="ECO:0000313" key="3">
    <source>
        <dbReference type="EMBL" id="KAK7129624.1"/>
    </source>
</evidence>
<dbReference type="SMART" id="SM00034">
    <property type="entry name" value="CLECT"/>
    <property type="match status" value="2"/>
</dbReference>
<keyword evidence="1" id="KW-0732">Signal</keyword>
<organism evidence="3 4">
    <name type="scientific">Phoxinus phoxinus</name>
    <name type="common">Eurasian minnow</name>
    <dbReference type="NCBI Taxonomy" id="58324"/>
    <lineage>
        <taxon>Eukaryota</taxon>
        <taxon>Metazoa</taxon>
        <taxon>Chordata</taxon>
        <taxon>Craniata</taxon>
        <taxon>Vertebrata</taxon>
        <taxon>Euteleostomi</taxon>
        <taxon>Actinopterygii</taxon>
        <taxon>Neopterygii</taxon>
        <taxon>Teleostei</taxon>
        <taxon>Ostariophysi</taxon>
        <taxon>Cypriniformes</taxon>
        <taxon>Leuciscidae</taxon>
        <taxon>Phoxininae</taxon>
        <taxon>Phoxinus</taxon>
    </lineage>
</organism>
<dbReference type="EMBL" id="JAYKXH010000021">
    <property type="protein sequence ID" value="KAK7129624.1"/>
    <property type="molecule type" value="Genomic_DNA"/>
</dbReference>
<keyword evidence="4" id="KW-1185">Reference proteome</keyword>
<dbReference type="SUPFAM" id="SSF56436">
    <property type="entry name" value="C-type lectin-like"/>
    <property type="match status" value="3"/>
</dbReference>
<dbReference type="PANTHER" id="PTHR45784:SF3">
    <property type="entry name" value="C-TYPE LECTIN DOMAIN FAMILY 4 MEMBER K-LIKE-RELATED"/>
    <property type="match status" value="1"/>
</dbReference>
<dbReference type="InterPro" id="IPR001304">
    <property type="entry name" value="C-type_lectin-like"/>
</dbReference>
<gene>
    <name evidence="3" type="ORF">R3I93_019312</name>
</gene>
<feature type="signal peptide" evidence="1">
    <location>
        <begin position="1"/>
        <end position="18"/>
    </location>
</feature>
<name>A0AAN9GW60_9TELE</name>
<feature type="chain" id="PRO_5042948997" description="C-type lectin domain-containing protein" evidence="1">
    <location>
        <begin position="19"/>
        <end position="300"/>
    </location>
</feature>
<dbReference type="Proteomes" id="UP001364617">
    <property type="component" value="Unassembled WGS sequence"/>
</dbReference>
<dbReference type="PROSITE" id="PS50041">
    <property type="entry name" value="C_TYPE_LECTIN_2"/>
    <property type="match status" value="3"/>
</dbReference>
<comment type="caution">
    <text evidence="3">The sequence shown here is derived from an EMBL/GenBank/DDBJ whole genome shotgun (WGS) entry which is preliminary data.</text>
</comment>
<dbReference type="InterPro" id="IPR016186">
    <property type="entry name" value="C-type_lectin-like/link_sf"/>
</dbReference>